<feature type="region of interest" description="Disordered" evidence="6">
    <location>
        <begin position="527"/>
        <end position="551"/>
    </location>
</feature>
<comment type="subcellular location">
    <subcellularLocation>
        <location evidence="1">Cell membrane</location>
        <topology evidence="1">Multi-pass membrane protein</topology>
    </subcellularLocation>
</comment>
<feature type="transmembrane region" description="Helical" evidence="7">
    <location>
        <begin position="85"/>
        <end position="106"/>
    </location>
</feature>
<dbReference type="RefSeq" id="WP_145061815.1">
    <property type="nucleotide sequence ID" value="NZ_CP036287.1"/>
</dbReference>
<proteinExistence type="predicted"/>
<evidence type="ECO:0000256" key="2">
    <source>
        <dbReference type="ARBA" id="ARBA00022475"/>
    </source>
</evidence>
<feature type="transmembrane region" description="Helical" evidence="7">
    <location>
        <begin position="135"/>
        <end position="153"/>
    </location>
</feature>
<dbReference type="Proteomes" id="UP000316921">
    <property type="component" value="Chromosome"/>
</dbReference>
<feature type="transmembrane region" description="Helical" evidence="7">
    <location>
        <begin position="173"/>
        <end position="190"/>
    </location>
</feature>
<evidence type="ECO:0000256" key="3">
    <source>
        <dbReference type="ARBA" id="ARBA00022692"/>
    </source>
</evidence>
<dbReference type="AlphaFoldDB" id="A0A518BEB7"/>
<dbReference type="InterPro" id="IPR003841">
    <property type="entry name" value="Na/Pi_transpt"/>
</dbReference>
<evidence type="ECO:0000256" key="1">
    <source>
        <dbReference type="ARBA" id="ARBA00004651"/>
    </source>
</evidence>
<name>A0A518BEB7_9BACT</name>
<evidence type="ECO:0000256" key="7">
    <source>
        <dbReference type="SAM" id="Phobius"/>
    </source>
</evidence>
<protein>
    <submittedName>
        <fullName evidence="8">Na+/Pi-cotransporter</fullName>
    </submittedName>
</protein>
<dbReference type="Pfam" id="PF02690">
    <property type="entry name" value="Na_Pi_cotrans"/>
    <property type="match status" value="2"/>
</dbReference>
<dbReference type="GO" id="GO:0044341">
    <property type="term" value="P:sodium-dependent phosphate transport"/>
    <property type="evidence" value="ECO:0007669"/>
    <property type="project" value="InterPro"/>
</dbReference>
<accession>A0A518BEB7</accession>
<dbReference type="KEGG" id="pbap:Pla133_03860"/>
<gene>
    <name evidence="8" type="ORF">Pla133_03860</name>
</gene>
<keyword evidence="2" id="KW-1003">Cell membrane</keyword>
<feature type="transmembrane region" description="Helical" evidence="7">
    <location>
        <begin position="49"/>
        <end position="73"/>
    </location>
</feature>
<reference evidence="8 9" key="1">
    <citation type="submission" date="2019-02" db="EMBL/GenBank/DDBJ databases">
        <title>Deep-cultivation of Planctomycetes and their phenomic and genomic characterization uncovers novel biology.</title>
        <authorList>
            <person name="Wiegand S."/>
            <person name="Jogler M."/>
            <person name="Boedeker C."/>
            <person name="Pinto D."/>
            <person name="Vollmers J."/>
            <person name="Rivas-Marin E."/>
            <person name="Kohn T."/>
            <person name="Peeters S.H."/>
            <person name="Heuer A."/>
            <person name="Rast P."/>
            <person name="Oberbeckmann S."/>
            <person name="Bunk B."/>
            <person name="Jeske O."/>
            <person name="Meyerdierks A."/>
            <person name="Storesund J.E."/>
            <person name="Kallscheuer N."/>
            <person name="Luecker S."/>
            <person name="Lage O.M."/>
            <person name="Pohl T."/>
            <person name="Merkel B.J."/>
            <person name="Hornburger P."/>
            <person name="Mueller R.-W."/>
            <person name="Bruemmer F."/>
            <person name="Labrenz M."/>
            <person name="Spormann A.M."/>
            <person name="Op den Camp H."/>
            <person name="Overmann J."/>
            <person name="Amann R."/>
            <person name="Jetten M.S.M."/>
            <person name="Mascher T."/>
            <person name="Medema M.H."/>
            <person name="Devos D.P."/>
            <person name="Kaster A.-K."/>
            <person name="Ovreas L."/>
            <person name="Rohde M."/>
            <person name="Galperin M.Y."/>
            <person name="Jogler C."/>
        </authorList>
    </citation>
    <scope>NUCLEOTIDE SEQUENCE [LARGE SCALE GENOMIC DNA]</scope>
    <source>
        <strain evidence="8 9">Pla133</strain>
    </source>
</reference>
<dbReference type="EMBL" id="CP036287">
    <property type="protein sequence ID" value="QDU65321.1"/>
    <property type="molecule type" value="Genomic_DNA"/>
</dbReference>
<sequence length="551" mass="59032">MIHQVLAAVGGLALFLLGLLVLTEGLRQFAGDALHRALFRFTKSPTSGAVTGALVTAVLQSSSVTTVATVGLVSAGALAFPQALGILFGANVGTTLTSWMVALLGFELDIEQIVQPLLMLGVLLRLFGRGHWAHMGWALAGFALIFMGLDAMQTGMAGFEGRITPANFPDDSYLGRALLVGIGIVLTLVTQSSSAGMAMALTALDGGAISLAQGAAMVIGMDVGTTSTTAIATIGRSAATRRTGYSHVVYNLMTGVAAYFLLEPYLWAIDHLVPGGALAHGPLVLVGFHTAFNALGLIVVLPFTRQFARLMSRLVPESDASSDPSDRLDPRLARESTVAAMTLLGVVRDLSADLFEALARALDGKSKPLVDPDRLERVGRGLTGARHFADEIVGVEMSADAQRYFLSSMHVIDHLDRLAERCLDRERLGTLRQDERLRELSSVEVRALQSSAKAMRAGDKAAGELQLVDARDQIRAERHPYRERMLATIPDPEVEFDQVIRRLDALRWLHRTTYHAWRITHHLAAAEQPGQPGVDPGSEVSRPPGSAENTA</sequence>
<keyword evidence="9" id="KW-1185">Reference proteome</keyword>
<dbReference type="GO" id="GO:0005886">
    <property type="term" value="C:plasma membrane"/>
    <property type="evidence" value="ECO:0007669"/>
    <property type="project" value="UniProtKB-SubCell"/>
</dbReference>
<dbReference type="GO" id="GO:0005436">
    <property type="term" value="F:sodium:phosphate symporter activity"/>
    <property type="evidence" value="ECO:0007669"/>
    <property type="project" value="InterPro"/>
</dbReference>
<dbReference type="PANTHER" id="PTHR10010:SF46">
    <property type="entry name" value="SODIUM-DEPENDENT PHOSPHATE TRANSPORT PROTEIN 2B"/>
    <property type="match status" value="1"/>
</dbReference>
<dbReference type="PANTHER" id="PTHR10010">
    <property type="entry name" value="SOLUTE CARRIER FAMILY 34 SODIUM PHOSPHATE , MEMBER 2-RELATED"/>
    <property type="match status" value="1"/>
</dbReference>
<feature type="transmembrane region" description="Helical" evidence="7">
    <location>
        <begin position="282"/>
        <end position="303"/>
    </location>
</feature>
<evidence type="ECO:0000313" key="9">
    <source>
        <dbReference type="Proteomes" id="UP000316921"/>
    </source>
</evidence>
<keyword evidence="4 7" id="KW-1133">Transmembrane helix</keyword>
<evidence type="ECO:0000256" key="4">
    <source>
        <dbReference type="ARBA" id="ARBA00022989"/>
    </source>
</evidence>
<organism evidence="8 9">
    <name type="scientific">Engelhardtia mirabilis</name>
    <dbReference type="NCBI Taxonomy" id="2528011"/>
    <lineage>
        <taxon>Bacteria</taxon>
        <taxon>Pseudomonadati</taxon>
        <taxon>Planctomycetota</taxon>
        <taxon>Planctomycetia</taxon>
        <taxon>Planctomycetia incertae sedis</taxon>
        <taxon>Engelhardtia</taxon>
    </lineage>
</organism>
<evidence type="ECO:0000313" key="8">
    <source>
        <dbReference type="EMBL" id="QDU65321.1"/>
    </source>
</evidence>
<evidence type="ECO:0000256" key="5">
    <source>
        <dbReference type="ARBA" id="ARBA00023136"/>
    </source>
</evidence>
<keyword evidence="3 7" id="KW-0812">Transmembrane</keyword>
<dbReference type="NCBIfam" id="NF037997">
    <property type="entry name" value="Na_Pi_symport"/>
    <property type="match status" value="1"/>
</dbReference>
<keyword evidence="5 7" id="KW-0472">Membrane</keyword>
<feature type="transmembrane region" description="Helical" evidence="7">
    <location>
        <begin position="244"/>
        <end position="262"/>
    </location>
</feature>
<evidence type="ECO:0000256" key="6">
    <source>
        <dbReference type="SAM" id="MobiDB-lite"/>
    </source>
</evidence>